<feature type="compositionally biased region" description="Acidic residues" evidence="1">
    <location>
        <begin position="52"/>
        <end position="61"/>
    </location>
</feature>
<feature type="transmembrane region" description="Helical" evidence="2">
    <location>
        <begin position="579"/>
        <end position="604"/>
    </location>
</feature>
<gene>
    <name evidence="3" type="ORF">Rhopal_002174-T1</name>
</gene>
<evidence type="ECO:0000313" key="3">
    <source>
        <dbReference type="EMBL" id="GJN89196.1"/>
    </source>
</evidence>
<dbReference type="AlphaFoldDB" id="A0AAV5G9Z8"/>
<keyword evidence="4" id="KW-1185">Reference proteome</keyword>
<evidence type="ECO:0000256" key="1">
    <source>
        <dbReference type="SAM" id="MobiDB-lite"/>
    </source>
</evidence>
<evidence type="ECO:0000313" key="4">
    <source>
        <dbReference type="Proteomes" id="UP001342314"/>
    </source>
</evidence>
<reference evidence="3 4" key="1">
    <citation type="submission" date="2021-12" db="EMBL/GenBank/DDBJ databases">
        <title>High titer production of polyol ester of fatty acids by Rhodotorula paludigena BS15 towards product separation-free biomass refinery.</title>
        <authorList>
            <person name="Mano J."/>
            <person name="Ono H."/>
            <person name="Tanaka T."/>
            <person name="Naito K."/>
            <person name="Sushida H."/>
            <person name="Ike M."/>
            <person name="Tokuyasu K."/>
            <person name="Kitaoka M."/>
        </authorList>
    </citation>
    <scope>NUCLEOTIDE SEQUENCE [LARGE SCALE GENOMIC DNA]</scope>
    <source>
        <strain evidence="3 4">BS15</strain>
    </source>
</reference>
<dbReference type="Proteomes" id="UP001342314">
    <property type="component" value="Unassembled WGS sequence"/>
</dbReference>
<evidence type="ECO:0000256" key="2">
    <source>
        <dbReference type="SAM" id="Phobius"/>
    </source>
</evidence>
<evidence type="ECO:0008006" key="5">
    <source>
        <dbReference type="Google" id="ProtNLM"/>
    </source>
</evidence>
<sequence>MRGLASLLPVSRPAYDRVASSLSDATFVRGSSALPPPPAVGRSDSVGSDDTLLGEDDDETEGYLRKEGAHSPFGRWDPPRAPERTLPLKAIVFVALAFFGGLSLGWWKRGEELLTAHGADGGETELSANLEADVREGLWSQWGNNASSRVGTKHVDVDSHLPVCNRTILFDWTTFPWGLGSTMVTVMQVARLAKMHDYELVFPRESNKYGSYYDFFEPHRPSHCRITEDLRDNATYTGGQPGTDDLTMMLLRTPIQVIDVSPNRVLATYSVVMPINVFTRDTTFDRDNDLLDLPTLDSTKPIPSNWVVPPLFRDIFTQWSALTAEHLMFNSHVQAKLERRLKETGIDKPRDRPLVGGNVTHHCDIAYDSLSSVDGDYPDFDRKMSKARLLLMTTEPTALDMFKADPFCARHFDIEPLPQGGTGRPFLQMDFWQLSREDRVEDAVRMLVQAELLANYADTTVVSSNSNTGRSLIFLRGGPARAIEQHRIRSVDIYWHQYRLHRFEVVSTVFASHLLPVGVLGEMRTRLDSVDSSLDAAELDTLLIGRETDGWGTSPTLAASSALRRYGKRGRSLMSTHTTLGRIAASAAAVAAGAALAIAFVALFSPARLPTLHARARSQPVQFDQRIFVRDGGFGNEGLGSVIQRFKESIILAEAFNSTLVITRMHSEHGYSTSGLLNTPAVLDAAAKVDLTRTCSLQDVLWGDDRKEVVREYCQHSWRQVVRERALEQLNNCSVILDAERWELNENLNGCIHGFLRERLGAVSESPFDPKRVSVGIHVRWGDSSGEFRGSMHIDNINKLLADLQQRFGGDNLAITIAMENHDDAVLAQIRAPKYTLVDSGDGLADMFTLANNNVLLLGGSSYAVMTHLLGPRGLSIVEEDDGQIKYENTTAYGRQTVKIQEYKPDVLAKLPEIVKS</sequence>
<keyword evidence="2" id="KW-1133">Transmembrane helix</keyword>
<organism evidence="3 4">
    <name type="scientific">Rhodotorula paludigena</name>
    <dbReference type="NCBI Taxonomy" id="86838"/>
    <lineage>
        <taxon>Eukaryota</taxon>
        <taxon>Fungi</taxon>
        <taxon>Dikarya</taxon>
        <taxon>Basidiomycota</taxon>
        <taxon>Pucciniomycotina</taxon>
        <taxon>Microbotryomycetes</taxon>
        <taxon>Sporidiobolales</taxon>
        <taxon>Sporidiobolaceae</taxon>
        <taxon>Rhodotorula</taxon>
    </lineage>
</organism>
<protein>
    <recommendedName>
        <fullName evidence="5">Proteophosphoglycan 5</fullName>
    </recommendedName>
</protein>
<comment type="caution">
    <text evidence="3">The sequence shown here is derived from an EMBL/GenBank/DDBJ whole genome shotgun (WGS) entry which is preliminary data.</text>
</comment>
<name>A0AAV5G9Z8_9BASI</name>
<feature type="region of interest" description="Disordered" evidence="1">
    <location>
        <begin position="29"/>
        <end position="79"/>
    </location>
</feature>
<keyword evidence="2" id="KW-0812">Transmembrane</keyword>
<accession>A0AAV5G9Z8</accession>
<keyword evidence="2" id="KW-0472">Membrane</keyword>
<dbReference type="EMBL" id="BQKY01000004">
    <property type="protein sequence ID" value="GJN89196.1"/>
    <property type="molecule type" value="Genomic_DNA"/>
</dbReference>
<proteinExistence type="predicted"/>